<feature type="compositionally biased region" description="Pro residues" evidence="1">
    <location>
        <begin position="1506"/>
        <end position="1520"/>
    </location>
</feature>
<accession>A0AAD7RN01</accession>
<feature type="compositionally biased region" description="Basic and acidic residues" evidence="1">
    <location>
        <begin position="809"/>
        <end position="821"/>
    </location>
</feature>
<feature type="compositionally biased region" description="Polar residues" evidence="1">
    <location>
        <begin position="702"/>
        <end position="717"/>
    </location>
</feature>
<evidence type="ECO:0000313" key="2">
    <source>
        <dbReference type="EMBL" id="KAJ8385821.1"/>
    </source>
</evidence>
<feature type="compositionally biased region" description="Low complexity" evidence="1">
    <location>
        <begin position="545"/>
        <end position="554"/>
    </location>
</feature>
<feature type="compositionally biased region" description="Polar residues" evidence="1">
    <location>
        <begin position="267"/>
        <end position="276"/>
    </location>
</feature>
<feature type="compositionally biased region" description="Pro residues" evidence="1">
    <location>
        <begin position="460"/>
        <end position="470"/>
    </location>
</feature>
<reference evidence="2" key="1">
    <citation type="journal article" date="2023" name="Science">
        <title>Genome structures resolve the early diversification of teleost fishes.</title>
        <authorList>
            <person name="Parey E."/>
            <person name="Louis A."/>
            <person name="Montfort J."/>
            <person name="Bouchez O."/>
            <person name="Roques C."/>
            <person name="Iampietro C."/>
            <person name="Lluch J."/>
            <person name="Castinel A."/>
            <person name="Donnadieu C."/>
            <person name="Desvignes T."/>
            <person name="Floi Bucao C."/>
            <person name="Jouanno E."/>
            <person name="Wen M."/>
            <person name="Mejri S."/>
            <person name="Dirks R."/>
            <person name="Jansen H."/>
            <person name="Henkel C."/>
            <person name="Chen W.J."/>
            <person name="Zahm M."/>
            <person name="Cabau C."/>
            <person name="Klopp C."/>
            <person name="Thompson A.W."/>
            <person name="Robinson-Rechavi M."/>
            <person name="Braasch I."/>
            <person name="Lecointre G."/>
            <person name="Bobe J."/>
            <person name="Postlethwait J.H."/>
            <person name="Berthelot C."/>
            <person name="Roest Crollius H."/>
            <person name="Guiguen Y."/>
        </authorList>
    </citation>
    <scope>NUCLEOTIDE SEQUENCE</scope>
    <source>
        <strain evidence="2">NC1722</strain>
    </source>
</reference>
<dbReference type="Proteomes" id="UP001221898">
    <property type="component" value="Unassembled WGS sequence"/>
</dbReference>
<feature type="compositionally biased region" description="Polar residues" evidence="1">
    <location>
        <begin position="1101"/>
        <end position="1124"/>
    </location>
</feature>
<feature type="region of interest" description="Disordered" evidence="1">
    <location>
        <begin position="787"/>
        <end position="907"/>
    </location>
</feature>
<organism evidence="2 3">
    <name type="scientific">Aldrovandia affinis</name>
    <dbReference type="NCBI Taxonomy" id="143900"/>
    <lineage>
        <taxon>Eukaryota</taxon>
        <taxon>Metazoa</taxon>
        <taxon>Chordata</taxon>
        <taxon>Craniata</taxon>
        <taxon>Vertebrata</taxon>
        <taxon>Euteleostomi</taxon>
        <taxon>Actinopterygii</taxon>
        <taxon>Neopterygii</taxon>
        <taxon>Teleostei</taxon>
        <taxon>Notacanthiformes</taxon>
        <taxon>Halosauridae</taxon>
        <taxon>Aldrovandia</taxon>
    </lineage>
</organism>
<feature type="region of interest" description="Disordered" evidence="1">
    <location>
        <begin position="267"/>
        <end position="307"/>
    </location>
</feature>
<feature type="region of interest" description="Disordered" evidence="1">
    <location>
        <begin position="964"/>
        <end position="988"/>
    </location>
</feature>
<feature type="region of interest" description="Disordered" evidence="1">
    <location>
        <begin position="523"/>
        <end position="585"/>
    </location>
</feature>
<name>A0AAD7RN01_9TELE</name>
<feature type="region of interest" description="Disordered" evidence="1">
    <location>
        <begin position="1439"/>
        <end position="1461"/>
    </location>
</feature>
<dbReference type="EMBL" id="JAINUG010000240">
    <property type="protein sequence ID" value="KAJ8385821.1"/>
    <property type="molecule type" value="Genomic_DNA"/>
</dbReference>
<keyword evidence="3" id="KW-1185">Reference proteome</keyword>
<protein>
    <submittedName>
        <fullName evidence="2">Uncharacterized protein</fullName>
    </submittedName>
</protein>
<gene>
    <name evidence="2" type="ORF">AAFF_G00181770</name>
</gene>
<feature type="compositionally biased region" description="Basic and acidic residues" evidence="1">
    <location>
        <begin position="213"/>
        <end position="231"/>
    </location>
</feature>
<evidence type="ECO:0000313" key="3">
    <source>
        <dbReference type="Proteomes" id="UP001221898"/>
    </source>
</evidence>
<feature type="compositionally biased region" description="Acidic residues" evidence="1">
    <location>
        <begin position="1559"/>
        <end position="1571"/>
    </location>
</feature>
<proteinExistence type="predicted"/>
<feature type="compositionally biased region" description="Low complexity" evidence="1">
    <location>
        <begin position="1521"/>
        <end position="1539"/>
    </location>
</feature>
<feature type="region of interest" description="Disordered" evidence="1">
    <location>
        <begin position="190"/>
        <end position="249"/>
    </location>
</feature>
<feature type="compositionally biased region" description="Basic and acidic residues" evidence="1">
    <location>
        <begin position="885"/>
        <end position="900"/>
    </location>
</feature>
<feature type="region of interest" description="Disordered" evidence="1">
    <location>
        <begin position="1506"/>
        <end position="1584"/>
    </location>
</feature>
<sequence length="1584" mass="170937">MTVVWGKAEAPLPKSLISDLSESLSGSELKLQEARAVPAVRQRLRAGSGQGAKDFLSNVRHLPQQSLSVKIKGKSCTELTIRPHGLLGKWRDEQSAPAVQNSSSLRTRFTSLFTFKFPQQKGTADQGITREGCVEDCRGPPPDAGRPGCVLTGVNCEVTSDEGETPPLDREEICPDKEQGQLIATGLGEEHNQPAEQGPTCQHDGEPSLGTRGEQHYSDHHRTSKEKEESKSFPVKALRAPCPNGPRREAAEAPVTLTGHTLESQNNIESESQTDPQPLVAHPTTSLPSLLSHGDGELPEPLSGLSHLPPNSMLSSALARVLTPPWSGHFQRHKAAPGGAVAPEELRQEVGEWARFLKPHRPFTREVWGGTGDITAAASHQFSGLWDQQDGNGETLPRLQRHSCRDTASTRSRPSSAAWSTRNAAPCCKPDSPLKGTPGKSEGTLDNRRGAGALLLTPPEILPHTPPETPSPASSHLLDHHGYRRLSQAGSPQSPNPHFGDTSSPLSSKPITSSLLLSLRRLGSTRGSPCDGPPLMETPPPSPASPVLSAPRSVTLERSGLSIDRSRATSIREGQLPPSPGRNGRRELTDWLDFLNAQSLMRRNTLHSSACRKRGQQNNDHITPSNILFSSPNTVTATNHNIISSSNTVTSTSNTIISLNHNLNSHSTHNSNLNDLNTYNSVKTNTLNSSNTTISPNTVNSHTNLNNPYAINSPNTSIGPKVNTFNTLKSPNSPISPNTPVSPNTNIATNIPVCLNTTISPNILSTVNSPNHYKNLNNPYTINSPNTSISPKNISAPPYTLSALNSSRSPERNLKEPERTNTNRLTPSHKEGTTPLHVQQESAAGEGRGRSELPRGNSPTHCPSLGRLPHTMEAPTIFSSLRKAGPCERLTKGRDPKPSPDPDQTLIPSRCHFSWGQDTASRFTLDNAEDPCSVKLQSQSPLRNTSNLSPLWATPVSTLSATCPLYSRDTESPSSIHPPSNRPRSHDRLWVLPMDTGDLTSPYPPEPRSDMKGTSLPEWVSIPENLQDVGDQLQGDVPTYRRISRSTFSSTPETNFQPPASGVGLDTGMGAGSLGASQLPQLQMSPPQSLISADHFSQLLTSSRDSPTNQGSAGIGGSLQTYMHSPQPPTYSIPTDRGADAFVAKPKGIVCNKECDSVMEEHIPAVSLKHQYAKRSPFIFRRGQDKLGSPVPGVAVKFTAPMPNRTGKASVAGDGHKGGYKVDQGLSQIKMTFSSKYFEDEFLNTRKKSKKTLPFEIGGPSHVVKGDRAGGPGGWQGAGVLRPLDHDNKTKSGELGRQYSDTQVMRLPTESAQLDHVWLDAHAIDGGWRNLRDDNGNKAHPRYATVPGRLRRRGASQFPFDFDPEDAENDNVFYGAGTAGPRTGRNRSTSFCEPKDVRAIVAHNNSARSLKAAQQVTLRSPSPCGVFSLRHGRSFSVSSVHASRPSGCSRISTGPRMGSAHDLRTTSVDVATAGGLGDSGSSQLGRFSCSLDQNAFLQKIWAPHWPELPPTPLPTPPGSPRPTQHISSSSTTSWTSQDRTSPRGRLPSMGYRSSLSVFEESDSDTTTDDEYYLSTDGGERETAL</sequence>
<feature type="region of interest" description="Disordered" evidence="1">
    <location>
        <begin position="386"/>
        <end position="510"/>
    </location>
</feature>
<feature type="region of interest" description="Disordered" evidence="1">
    <location>
        <begin position="1101"/>
        <end position="1131"/>
    </location>
</feature>
<feature type="region of interest" description="Disordered" evidence="1">
    <location>
        <begin position="687"/>
        <end position="717"/>
    </location>
</feature>
<comment type="caution">
    <text evidence="2">The sequence shown here is derived from an EMBL/GenBank/DDBJ whole genome shotgun (WGS) entry which is preliminary data.</text>
</comment>
<feature type="compositionally biased region" description="Low complexity" evidence="1">
    <location>
        <begin position="687"/>
        <end position="701"/>
    </location>
</feature>
<feature type="compositionally biased region" description="Low complexity" evidence="1">
    <location>
        <begin position="407"/>
        <end position="422"/>
    </location>
</feature>
<evidence type="ECO:0000256" key="1">
    <source>
        <dbReference type="SAM" id="MobiDB-lite"/>
    </source>
</evidence>